<evidence type="ECO:0000259" key="7">
    <source>
        <dbReference type="PROSITE" id="PS50059"/>
    </source>
</evidence>
<evidence type="ECO:0000256" key="2">
    <source>
        <dbReference type="ARBA" id="ARBA00005464"/>
    </source>
</evidence>
<dbReference type="InterPro" id="IPR046357">
    <property type="entry name" value="PPIase_dom_sf"/>
</dbReference>
<evidence type="ECO:0000256" key="3">
    <source>
        <dbReference type="ARBA" id="ARBA00013194"/>
    </source>
</evidence>
<dbReference type="Pfam" id="PF05698">
    <property type="entry name" value="Trigger_C"/>
    <property type="match status" value="1"/>
</dbReference>
<dbReference type="SUPFAM" id="SSF54534">
    <property type="entry name" value="FKBP-like"/>
    <property type="match status" value="1"/>
</dbReference>
<dbReference type="EMBL" id="AJWZ01006802">
    <property type="protein sequence ID" value="EKC58729.1"/>
    <property type="molecule type" value="Genomic_DNA"/>
</dbReference>
<sequence length="282" mass="31736">MKEQNARLVAADDKAIEEGDQATIDFEGFVDGVAFEGGKGEDYPLTIGSHSFIDTFEDQLVGKKVGEEVEVNVTFPEEYQAKELAGKPAMFKVTIKEIKVKEYPKVDDEFAQEVSEFDTLAEYKADIKKGLVAKKKEAAAAEKESKVIEEIVKNSEMDIPEKMIEAQAQQMVEEFAQNIAMQGISFDQYMQFTGSTVEQLLEQVKPQAKARIESSLVLEEVVKAEKIEATDEEFEKELEDMATRYQMEKEKVADLLSDDDKKNLRNDICLKKAAKFVTSKAK</sequence>
<dbReference type="Gene3D" id="3.10.50.40">
    <property type="match status" value="1"/>
</dbReference>
<evidence type="ECO:0000256" key="1">
    <source>
        <dbReference type="ARBA" id="ARBA00000971"/>
    </source>
</evidence>
<dbReference type="GO" id="GO:0003755">
    <property type="term" value="F:peptidyl-prolyl cis-trans isomerase activity"/>
    <property type="evidence" value="ECO:0007669"/>
    <property type="project" value="UniProtKB-KW"/>
</dbReference>
<dbReference type="FunFam" id="3.10.50.40:FF:000001">
    <property type="entry name" value="Trigger factor"/>
    <property type="match status" value="1"/>
</dbReference>
<comment type="caution">
    <text evidence="8">The sequence shown here is derived from an EMBL/GenBank/DDBJ whole genome shotgun (WGS) entry which is preliminary data.</text>
</comment>
<dbReference type="GO" id="GO:0015031">
    <property type="term" value="P:protein transport"/>
    <property type="evidence" value="ECO:0007669"/>
    <property type="project" value="InterPro"/>
</dbReference>
<feature type="domain" description="PPIase FKBP-type" evidence="7">
    <location>
        <begin position="19"/>
        <end position="104"/>
    </location>
</feature>
<dbReference type="InterPro" id="IPR008880">
    <property type="entry name" value="Trigger_fac_C"/>
</dbReference>
<dbReference type="AlphaFoldDB" id="K1STG1"/>
<reference evidence="8" key="1">
    <citation type="journal article" date="2013" name="Environ. Microbiol.">
        <title>Microbiota from the distal guts of lean and obese adolescents exhibit partial functional redundancy besides clear differences in community structure.</title>
        <authorList>
            <person name="Ferrer M."/>
            <person name="Ruiz A."/>
            <person name="Lanza F."/>
            <person name="Haange S.B."/>
            <person name="Oberbach A."/>
            <person name="Till H."/>
            <person name="Bargiela R."/>
            <person name="Campoy C."/>
            <person name="Segura M.T."/>
            <person name="Richter M."/>
            <person name="von Bergen M."/>
            <person name="Seifert J."/>
            <person name="Suarez A."/>
        </authorList>
    </citation>
    <scope>NUCLEOTIDE SEQUENCE</scope>
</reference>
<dbReference type="InterPro" id="IPR005215">
    <property type="entry name" value="Trig_fac"/>
</dbReference>
<dbReference type="InterPro" id="IPR037041">
    <property type="entry name" value="Trigger_fac_C_sf"/>
</dbReference>
<dbReference type="InterPro" id="IPR027304">
    <property type="entry name" value="Trigger_fact/SurA_dom_sf"/>
</dbReference>
<dbReference type="Pfam" id="PF00254">
    <property type="entry name" value="FKBP_C"/>
    <property type="match status" value="1"/>
</dbReference>
<evidence type="ECO:0000313" key="8">
    <source>
        <dbReference type="EMBL" id="EKC58729.1"/>
    </source>
</evidence>
<evidence type="ECO:0000256" key="5">
    <source>
        <dbReference type="ARBA" id="ARBA00023186"/>
    </source>
</evidence>
<proteinExistence type="inferred from homology"/>
<dbReference type="EC" id="5.2.1.8" evidence="3"/>
<gene>
    <name evidence="8" type="ORF">OBE_09856</name>
</gene>
<dbReference type="SUPFAM" id="SSF109998">
    <property type="entry name" value="Triger factor/SurA peptide-binding domain-like"/>
    <property type="match status" value="1"/>
</dbReference>
<comment type="catalytic activity">
    <reaction evidence="1">
        <text>[protein]-peptidylproline (omega=180) = [protein]-peptidylproline (omega=0)</text>
        <dbReference type="Rhea" id="RHEA:16237"/>
        <dbReference type="Rhea" id="RHEA-COMP:10747"/>
        <dbReference type="Rhea" id="RHEA-COMP:10748"/>
        <dbReference type="ChEBI" id="CHEBI:83833"/>
        <dbReference type="ChEBI" id="CHEBI:83834"/>
        <dbReference type="EC" id="5.2.1.8"/>
    </reaction>
</comment>
<evidence type="ECO:0000256" key="6">
    <source>
        <dbReference type="ARBA" id="ARBA00023235"/>
    </source>
</evidence>
<dbReference type="GO" id="GO:0006457">
    <property type="term" value="P:protein folding"/>
    <property type="evidence" value="ECO:0007669"/>
    <property type="project" value="InterPro"/>
</dbReference>
<keyword evidence="6" id="KW-0413">Isomerase</keyword>
<evidence type="ECO:0000256" key="4">
    <source>
        <dbReference type="ARBA" id="ARBA00023110"/>
    </source>
</evidence>
<organism evidence="8">
    <name type="scientific">human gut metagenome</name>
    <dbReference type="NCBI Taxonomy" id="408170"/>
    <lineage>
        <taxon>unclassified sequences</taxon>
        <taxon>metagenomes</taxon>
        <taxon>organismal metagenomes</taxon>
    </lineage>
</organism>
<dbReference type="Gene3D" id="1.10.3120.10">
    <property type="entry name" value="Trigger factor, C-terminal domain"/>
    <property type="match status" value="1"/>
</dbReference>
<accession>K1STG1</accession>
<name>K1STG1_9ZZZZ</name>
<protein>
    <recommendedName>
        <fullName evidence="3">peptidylprolyl isomerase</fullName>
        <ecNumber evidence="3">5.2.1.8</ecNumber>
    </recommendedName>
</protein>
<comment type="similarity">
    <text evidence="2">Belongs to the FKBP-type PPIase family. Tig subfamily.</text>
</comment>
<dbReference type="InterPro" id="IPR001179">
    <property type="entry name" value="PPIase_FKBP_dom"/>
</dbReference>
<keyword evidence="4" id="KW-0697">Rotamase</keyword>
<keyword evidence="5" id="KW-0143">Chaperone</keyword>
<dbReference type="PROSITE" id="PS50059">
    <property type="entry name" value="FKBP_PPIASE"/>
    <property type="match status" value="1"/>
</dbReference>
<dbReference type="NCBIfam" id="TIGR00115">
    <property type="entry name" value="tig"/>
    <property type="match status" value="1"/>
</dbReference>